<evidence type="ECO:0000313" key="2">
    <source>
        <dbReference type="EMBL" id="KIX14942.1"/>
    </source>
</evidence>
<dbReference type="PROSITE" id="PS51257">
    <property type="entry name" value="PROKAR_LIPOPROTEIN"/>
    <property type="match status" value="1"/>
</dbReference>
<dbReference type="EMBL" id="AZAC01000008">
    <property type="protein sequence ID" value="KIX14942.1"/>
    <property type="molecule type" value="Genomic_DNA"/>
</dbReference>
<dbReference type="RefSeq" id="WP_044347561.1">
    <property type="nucleotide sequence ID" value="NZ_AZAC01000008.1"/>
</dbReference>
<reference evidence="2 3" key="1">
    <citation type="submission" date="2013-11" db="EMBL/GenBank/DDBJ databases">
        <title>Metagenomic analysis of a methanogenic consortium involved in long chain n-alkane degradation.</title>
        <authorList>
            <person name="Davidova I.A."/>
            <person name="Callaghan A.V."/>
            <person name="Wawrik B."/>
            <person name="Pruitt S."/>
            <person name="Marks C."/>
            <person name="Duncan K.E."/>
            <person name="Suflita J.M."/>
        </authorList>
    </citation>
    <scope>NUCLEOTIDE SEQUENCE [LARGE SCALE GENOMIC DNA]</scope>
    <source>
        <strain evidence="2 3">SPR</strain>
    </source>
</reference>
<dbReference type="AlphaFoldDB" id="A0A0D2GJH9"/>
<feature type="chain" id="PRO_5002242553" evidence="1">
    <location>
        <begin position="23"/>
        <end position="247"/>
    </location>
</feature>
<evidence type="ECO:0000256" key="1">
    <source>
        <dbReference type="SAM" id="SignalP"/>
    </source>
</evidence>
<protein>
    <submittedName>
        <fullName evidence="2">Uncharacterized protein</fullName>
    </submittedName>
</protein>
<dbReference type="PANTHER" id="PTHR38834">
    <property type="entry name" value="PERIPLASMIC SUBSTRATE BINDING PROTEIN FAMILY 3"/>
    <property type="match status" value="1"/>
</dbReference>
<sequence>MKRAFALTVAVFLFLGCLPALAKDIKLATGEWNPYTSAKMENYGYFTKVVSEVFAEMGHSPKYIFYPWMRCYNSVLIGKVWAAFPYSKTPQREGEVFFSDQISFSVTKWFYYERTGETKNIRYDTLTDLKPYRLGGVTGYFYEENLRKAGLKVDYSPKEINAVEKLMLGRVDFVPLNELVARHLIKTHFPAKAHNFKTLDKPYSKKALRLIVSKKFPEAKILLREFNSALKRCRARGGCKDSFVANR</sequence>
<evidence type="ECO:0000313" key="3">
    <source>
        <dbReference type="Proteomes" id="UP000032233"/>
    </source>
</evidence>
<dbReference type="Proteomes" id="UP000032233">
    <property type="component" value="Unassembled WGS sequence"/>
</dbReference>
<comment type="caution">
    <text evidence="2">The sequence shown here is derived from an EMBL/GenBank/DDBJ whole genome shotgun (WGS) entry which is preliminary data.</text>
</comment>
<accession>A0A0D2GJH9</accession>
<keyword evidence="3" id="KW-1185">Reference proteome</keyword>
<proteinExistence type="predicted"/>
<dbReference type="STRING" id="1429043.X474_07275"/>
<organism evidence="2 3">
    <name type="scientific">Dethiosulfatarculus sandiegensis</name>
    <dbReference type="NCBI Taxonomy" id="1429043"/>
    <lineage>
        <taxon>Bacteria</taxon>
        <taxon>Pseudomonadati</taxon>
        <taxon>Thermodesulfobacteriota</taxon>
        <taxon>Desulfarculia</taxon>
        <taxon>Desulfarculales</taxon>
        <taxon>Desulfarculaceae</taxon>
        <taxon>Dethiosulfatarculus</taxon>
    </lineage>
</organism>
<dbReference type="PANTHER" id="PTHR38834:SF3">
    <property type="entry name" value="SOLUTE-BINDING PROTEIN FAMILY 3_N-TERMINAL DOMAIN-CONTAINING PROTEIN"/>
    <property type="match status" value="1"/>
</dbReference>
<dbReference type="Gene3D" id="3.40.190.10">
    <property type="entry name" value="Periplasmic binding protein-like II"/>
    <property type="match status" value="2"/>
</dbReference>
<gene>
    <name evidence="2" type="ORF">X474_07275</name>
</gene>
<name>A0A0D2GJH9_9BACT</name>
<dbReference type="InParanoid" id="A0A0D2GJH9"/>
<dbReference type="OrthoDB" id="5456414at2"/>
<dbReference type="SUPFAM" id="SSF53850">
    <property type="entry name" value="Periplasmic binding protein-like II"/>
    <property type="match status" value="1"/>
</dbReference>
<keyword evidence="1" id="KW-0732">Signal</keyword>
<feature type="signal peptide" evidence="1">
    <location>
        <begin position="1"/>
        <end position="22"/>
    </location>
</feature>